<dbReference type="GO" id="GO:0006606">
    <property type="term" value="P:protein import into nucleus"/>
    <property type="evidence" value="ECO:0007669"/>
    <property type="project" value="TreeGrafter"/>
</dbReference>
<comment type="similarity">
    <text evidence="2 4">Belongs to the nucleoporin interacting component (NIC) family.</text>
</comment>
<keyword evidence="4" id="KW-0509">mRNA transport</keyword>
<evidence type="ECO:0000256" key="4">
    <source>
        <dbReference type="RuleBase" id="RU364035"/>
    </source>
</evidence>
<dbReference type="OrthoDB" id="1918363at2759"/>
<dbReference type="Proteomes" id="UP000053611">
    <property type="component" value="Unassembled WGS sequence"/>
</dbReference>
<evidence type="ECO:0000256" key="2">
    <source>
        <dbReference type="ARBA" id="ARBA00010186"/>
    </source>
</evidence>
<evidence type="ECO:0000313" key="5">
    <source>
        <dbReference type="EMBL" id="KLT45252.1"/>
    </source>
</evidence>
<gene>
    <name evidence="5" type="ORF">CC85DRAFT_269684</name>
</gene>
<dbReference type="EMBL" id="KQ087182">
    <property type="protein sequence ID" value="KLT45252.1"/>
    <property type="molecule type" value="Genomic_DNA"/>
</dbReference>
<dbReference type="AlphaFoldDB" id="A0A0J0XVZ0"/>
<dbReference type="PANTHER" id="PTHR11225:SF4">
    <property type="entry name" value="NUCLEAR PORE COMPLEX PROTEIN NUP93"/>
    <property type="match status" value="1"/>
</dbReference>
<keyword evidence="4" id="KW-0472">Membrane</keyword>
<dbReference type="Pfam" id="PF04097">
    <property type="entry name" value="Nic96"/>
    <property type="match status" value="1"/>
</dbReference>
<reference evidence="5 6" key="1">
    <citation type="submission" date="2015-03" db="EMBL/GenBank/DDBJ databases">
        <title>Genomics and transcriptomics of the oil-accumulating basidiomycete yeast T. oleaginosus allow insights into substrate utilization and the diverse evolutionary trajectories of mating systems in fungi.</title>
        <authorList>
            <consortium name="DOE Joint Genome Institute"/>
            <person name="Kourist R."/>
            <person name="Kracht O."/>
            <person name="Bracharz F."/>
            <person name="Lipzen A."/>
            <person name="Nolan M."/>
            <person name="Ohm R."/>
            <person name="Grigoriev I."/>
            <person name="Sun S."/>
            <person name="Heitman J."/>
            <person name="Bruck T."/>
            <person name="Nowrousian M."/>
        </authorList>
    </citation>
    <scope>NUCLEOTIDE SEQUENCE [LARGE SCALE GENOMIC DNA]</scope>
    <source>
        <strain evidence="5 6">IBC0246</strain>
    </source>
</reference>
<keyword evidence="4" id="KW-0811">Translocation</keyword>
<sequence length="921" mass="101698">MQSSTFGGPARPPATATLSSILAKANSLNNVDYDPELPQIRFNIDEIERMSEAAAGKGKRSKATNAEGHTLLSNLGINTSRLSHEIAQLPNAETSRPKRRKQGGRLAPLGDLGPAYAVGDTDVGAWGRNWHEMVILSGIEVQRQKTVKAFQDQFQARMLASWESEKNRVLQDELGVTDDELARLTSGASPAVGASTLGRSRLSASTRRFPLAQSTLGKSSAGEREGGMVMHNKALKYDKVVTTLNQRRLRREPYELCQAFETTVKGDTKHPMLPKAFHILAYMTQEASLRDAEFGVGPSTAEPVLERQYAQAYAAPRGSNASIALHGRLVSGAKSYLERDFEEYMDATIAKNPKEANLGGVPGIANKVRAFVDVTLRSKEQLERFTPQTVDGIKLWAHLYYLLRSGHPSEALALVEDHMHSFTDDWSFPSAFKAYLGSPERRIPKNLRDQLFADYNGRIRNNAKADQFKYALYKLVGRLDLARKTAKVAVTTEDWMWFQLSLTRENKEGDSPQEQYAVADLATLVLKYGSEKFDSATKPFLWFNLLLLTSQFERAVGYLYSKPQLKTDAVHFAIALEYYGLLRIPPAEETDILTGAEGEDPALNFARIIQLYIAPFHKVEPQSALQYAYLVALASDAPSPQGPAQRQLALDLVREIVIGSRDWSKLLGSVRADGSKEPGIIERDLDLLRLGNEKDYVREVVLAAADQAAHDGSLTNSVELYHLAGDFNKVVYTVNRALGHSLGQPGAPIEAQAALSGAFGGVSDVEGLAARVHDVYASDFGKRSRISNRNWDTLEVLLKLKAGLGQFAAGRPDLALDTFRSTDLLPLDNDTTSIARYAANFNHMLDQPVVSNLDDVIVTTMKCLHRLSQQLKESPYGDHGRMEALSALKHQAQCLIQFASTLRLRLGPDVYRQLSSMSAFF</sequence>
<keyword evidence="3 4" id="KW-0539">Nucleus</keyword>
<dbReference type="GeneID" id="28981762"/>
<dbReference type="STRING" id="879819.A0A0J0XVZ0"/>
<keyword evidence="4" id="KW-0906">Nuclear pore complex</keyword>
<dbReference type="PANTHER" id="PTHR11225">
    <property type="entry name" value="NUCLEAR PORE COMPLEX PROTEIN NUP93 NUCLEOPORIN NUP93 DEAD EYE PROTEIN"/>
    <property type="match status" value="1"/>
</dbReference>
<comment type="subcellular location">
    <subcellularLocation>
        <location evidence="1">Nucleus envelope</location>
    </subcellularLocation>
    <subcellularLocation>
        <location evidence="4">Nucleus</location>
        <location evidence="4">Nuclear pore complex</location>
    </subcellularLocation>
</comment>
<accession>A0A0J0XVZ0</accession>
<dbReference type="GO" id="GO:0005643">
    <property type="term" value="C:nuclear pore"/>
    <property type="evidence" value="ECO:0007669"/>
    <property type="project" value="UniProtKB-SubCell"/>
</dbReference>
<keyword evidence="4" id="KW-0813">Transport</keyword>
<dbReference type="GO" id="GO:0017056">
    <property type="term" value="F:structural constituent of nuclear pore"/>
    <property type="evidence" value="ECO:0007669"/>
    <property type="project" value="InterPro"/>
</dbReference>
<organism evidence="5 6">
    <name type="scientific">Cutaneotrichosporon oleaginosum</name>
    <dbReference type="NCBI Taxonomy" id="879819"/>
    <lineage>
        <taxon>Eukaryota</taxon>
        <taxon>Fungi</taxon>
        <taxon>Dikarya</taxon>
        <taxon>Basidiomycota</taxon>
        <taxon>Agaricomycotina</taxon>
        <taxon>Tremellomycetes</taxon>
        <taxon>Trichosporonales</taxon>
        <taxon>Trichosporonaceae</taxon>
        <taxon>Cutaneotrichosporon</taxon>
    </lineage>
</organism>
<dbReference type="GO" id="GO:0016973">
    <property type="term" value="P:poly(A)+ mRNA export from nucleus"/>
    <property type="evidence" value="ECO:0007669"/>
    <property type="project" value="TreeGrafter"/>
</dbReference>
<dbReference type="RefSeq" id="XP_018281743.1">
    <property type="nucleotide sequence ID" value="XM_018421159.1"/>
</dbReference>
<evidence type="ECO:0000256" key="1">
    <source>
        <dbReference type="ARBA" id="ARBA00004259"/>
    </source>
</evidence>
<evidence type="ECO:0000313" key="6">
    <source>
        <dbReference type="Proteomes" id="UP000053611"/>
    </source>
</evidence>
<keyword evidence="6" id="KW-1185">Reference proteome</keyword>
<evidence type="ECO:0000256" key="3">
    <source>
        <dbReference type="ARBA" id="ARBA00023242"/>
    </source>
</evidence>
<keyword evidence="4" id="KW-0653">Protein transport</keyword>
<name>A0A0J0XVZ0_9TREE</name>
<dbReference type="InterPro" id="IPR007231">
    <property type="entry name" value="Nucleoporin_int_Nup93/Nic96"/>
</dbReference>
<protein>
    <recommendedName>
        <fullName evidence="4">Nuclear pore protein</fullName>
    </recommendedName>
</protein>
<proteinExistence type="inferred from homology"/>